<name>A0A0C9VV11_SPHS4</name>
<gene>
    <name evidence="1" type="ORF">M422DRAFT_249618</name>
</gene>
<organism evidence="1 2">
    <name type="scientific">Sphaerobolus stellatus (strain SS14)</name>
    <dbReference type="NCBI Taxonomy" id="990650"/>
    <lineage>
        <taxon>Eukaryota</taxon>
        <taxon>Fungi</taxon>
        <taxon>Dikarya</taxon>
        <taxon>Basidiomycota</taxon>
        <taxon>Agaricomycotina</taxon>
        <taxon>Agaricomycetes</taxon>
        <taxon>Phallomycetidae</taxon>
        <taxon>Geastrales</taxon>
        <taxon>Sphaerobolaceae</taxon>
        <taxon>Sphaerobolus</taxon>
    </lineage>
</organism>
<evidence type="ECO:0000313" key="1">
    <source>
        <dbReference type="EMBL" id="KIJ46874.1"/>
    </source>
</evidence>
<dbReference type="Proteomes" id="UP000054279">
    <property type="component" value="Unassembled WGS sequence"/>
</dbReference>
<proteinExistence type="predicted"/>
<reference evidence="1 2" key="1">
    <citation type="submission" date="2014-06" db="EMBL/GenBank/DDBJ databases">
        <title>Evolutionary Origins and Diversification of the Mycorrhizal Mutualists.</title>
        <authorList>
            <consortium name="DOE Joint Genome Institute"/>
            <consortium name="Mycorrhizal Genomics Consortium"/>
            <person name="Kohler A."/>
            <person name="Kuo A."/>
            <person name="Nagy L.G."/>
            <person name="Floudas D."/>
            <person name="Copeland A."/>
            <person name="Barry K.W."/>
            <person name="Cichocki N."/>
            <person name="Veneault-Fourrey C."/>
            <person name="LaButti K."/>
            <person name="Lindquist E.A."/>
            <person name="Lipzen A."/>
            <person name="Lundell T."/>
            <person name="Morin E."/>
            <person name="Murat C."/>
            <person name="Riley R."/>
            <person name="Ohm R."/>
            <person name="Sun H."/>
            <person name="Tunlid A."/>
            <person name="Henrissat B."/>
            <person name="Grigoriev I.V."/>
            <person name="Hibbett D.S."/>
            <person name="Martin F."/>
        </authorList>
    </citation>
    <scope>NUCLEOTIDE SEQUENCE [LARGE SCALE GENOMIC DNA]</scope>
    <source>
        <strain evidence="1 2">SS14</strain>
    </source>
</reference>
<keyword evidence="2" id="KW-1185">Reference proteome</keyword>
<sequence length="164" mass="18351">MAWLLRLGNSGTVQDCPQLRHAITPMIEMVIDDLLADGVIRYRNGLPYSSYKTVPHKRLLYILKSKLGVRSSREETNADPGLLCALSIPFSEYGLKECGFTYQPYENDPAFTVGRNASWSSVLVPLGTIIHPHINYPKSSQFITYIMAAFCGLCGRILTQYDST</sequence>
<dbReference type="EMBL" id="KN837105">
    <property type="protein sequence ID" value="KIJ46874.1"/>
    <property type="molecule type" value="Genomic_DNA"/>
</dbReference>
<accession>A0A0C9VV11</accession>
<dbReference type="HOGENOM" id="CLU_1620124_0_0_1"/>
<dbReference type="AlphaFoldDB" id="A0A0C9VV11"/>
<evidence type="ECO:0000313" key="2">
    <source>
        <dbReference type="Proteomes" id="UP000054279"/>
    </source>
</evidence>
<protein>
    <submittedName>
        <fullName evidence="1">Uncharacterized protein</fullName>
    </submittedName>
</protein>